<dbReference type="InterPro" id="IPR016162">
    <property type="entry name" value="Ald_DH_N"/>
</dbReference>
<evidence type="ECO:0000256" key="3">
    <source>
        <dbReference type="ARBA" id="ARBA00024226"/>
    </source>
</evidence>
<evidence type="ECO:0000259" key="7">
    <source>
        <dbReference type="Pfam" id="PF00171"/>
    </source>
</evidence>
<dbReference type="Gene3D" id="3.40.309.10">
    <property type="entry name" value="Aldehyde Dehydrogenase, Chain A, domain 2"/>
    <property type="match status" value="1"/>
</dbReference>
<evidence type="ECO:0000256" key="2">
    <source>
        <dbReference type="ARBA" id="ARBA00023002"/>
    </source>
</evidence>
<comment type="catalytic activity">
    <reaction evidence="4">
        <text>an aldehyde + NAD(+) + H2O = a carboxylate + NADH + 2 H(+)</text>
        <dbReference type="Rhea" id="RHEA:16185"/>
        <dbReference type="ChEBI" id="CHEBI:15377"/>
        <dbReference type="ChEBI" id="CHEBI:15378"/>
        <dbReference type="ChEBI" id="CHEBI:17478"/>
        <dbReference type="ChEBI" id="CHEBI:29067"/>
        <dbReference type="ChEBI" id="CHEBI:57540"/>
        <dbReference type="ChEBI" id="CHEBI:57945"/>
        <dbReference type="EC" id="1.2.1.3"/>
    </reaction>
</comment>
<evidence type="ECO:0000256" key="6">
    <source>
        <dbReference type="RuleBase" id="RU003345"/>
    </source>
</evidence>
<dbReference type="PANTHER" id="PTHR11699">
    <property type="entry name" value="ALDEHYDE DEHYDROGENASE-RELATED"/>
    <property type="match status" value="1"/>
</dbReference>
<dbReference type="InterPro" id="IPR029510">
    <property type="entry name" value="Ald_DH_CS_GLU"/>
</dbReference>
<protein>
    <recommendedName>
        <fullName evidence="3">aldehyde dehydrogenase (NAD(+))</fullName>
        <ecNumber evidence="3">1.2.1.3</ecNumber>
    </recommendedName>
</protein>
<dbReference type="InterPro" id="IPR016161">
    <property type="entry name" value="Ald_DH/histidinol_DH"/>
</dbReference>
<dbReference type="RefSeq" id="XP_046019200.1">
    <property type="nucleotide sequence ID" value="XM_046160015.1"/>
</dbReference>
<evidence type="ECO:0000256" key="1">
    <source>
        <dbReference type="ARBA" id="ARBA00009986"/>
    </source>
</evidence>
<dbReference type="PROSITE" id="PS00070">
    <property type="entry name" value="ALDEHYDE_DEHYDR_CYS"/>
    <property type="match status" value="1"/>
</dbReference>
<dbReference type="Proteomes" id="UP000756346">
    <property type="component" value="Unassembled WGS sequence"/>
</dbReference>
<dbReference type="OrthoDB" id="310895at2759"/>
<evidence type="ECO:0000256" key="4">
    <source>
        <dbReference type="ARBA" id="ARBA00049194"/>
    </source>
</evidence>
<dbReference type="Gene3D" id="3.40.605.10">
    <property type="entry name" value="Aldehyde Dehydrogenase, Chain A, domain 1"/>
    <property type="match status" value="1"/>
</dbReference>
<feature type="active site" evidence="5">
    <location>
        <position position="251"/>
    </location>
</feature>
<dbReference type="InterPro" id="IPR016160">
    <property type="entry name" value="Ald_DH_CS_CYS"/>
</dbReference>
<proteinExistence type="inferred from homology"/>
<accession>A0A9P9BX22</accession>
<keyword evidence="9" id="KW-1185">Reference proteome</keyword>
<dbReference type="AlphaFoldDB" id="A0A9P9BX22"/>
<dbReference type="InterPro" id="IPR016163">
    <property type="entry name" value="Ald_DH_C"/>
</dbReference>
<dbReference type="GO" id="GO:0004029">
    <property type="term" value="F:aldehyde dehydrogenase (NAD+) activity"/>
    <property type="evidence" value="ECO:0007669"/>
    <property type="project" value="UniProtKB-EC"/>
</dbReference>
<dbReference type="InterPro" id="IPR044086">
    <property type="entry name" value="LUC3-like"/>
</dbReference>
<dbReference type="SUPFAM" id="SSF53720">
    <property type="entry name" value="ALDH-like"/>
    <property type="match status" value="1"/>
</dbReference>
<keyword evidence="2 6" id="KW-0560">Oxidoreductase</keyword>
<comment type="caution">
    <text evidence="8">The sequence shown here is derived from an EMBL/GenBank/DDBJ whole genome shotgun (WGS) entry which is preliminary data.</text>
</comment>
<evidence type="ECO:0000256" key="5">
    <source>
        <dbReference type="PROSITE-ProRule" id="PRU10007"/>
    </source>
</evidence>
<dbReference type="EC" id="1.2.1.3" evidence="3"/>
<dbReference type="EMBL" id="JAGTJQ010000001">
    <property type="protein sequence ID" value="KAH7041145.1"/>
    <property type="molecule type" value="Genomic_DNA"/>
</dbReference>
<dbReference type="PROSITE" id="PS00687">
    <property type="entry name" value="ALDEHYDE_DEHYDR_GLU"/>
    <property type="match status" value="1"/>
</dbReference>
<sequence length="483" mass="51897">MASNGIPPVDFSKFFNVIDGKLESTEKTLRPLNPSTLEENPPVPLSTQQDVDRAVAAAKKAQEAWREVPWAERADILRKIGDAVAANLDELAKLVTKENGKPLMFAKIEMAAGADNFHKIANFTIPENVVDADPEHTVITRYTPIGVAVGIVPWNFPVALGTGKIAPALLTGNAIIIKPSPFTPYSALKIVEIAQPFLPPGVLQVLSGDDSLGPILTEHEGIDKISFTGSTATGKAVMRSASKTLKRVTLELGGNDPAIVCPDVDPAEVGPKLATFALLNSGQICVAIKRMYIHESVYDAVLKAMVDYVNTLKVGDGFEENVFLGPIANGPQFERVKNLLEDIQSTKLKIATGGTAAHNGSGKGYFVTPTIIDNPPEDSRIVADEPFAPIFPTLKWSDEADVIRRANDSIYGLGASVWTNDTTQAKRIASKLQAGNVWINEHANLSPTSAFGGHKHSGIGTEWGIEGVKGWCNTQTIYHKARP</sequence>
<feature type="domain" description="Aldehyde dehydrogenase" evidence="7">
    <location>
        <begin position="24"/>
        <end position="477"/>
    </location>
</feature>
<dbReference type="Pfam" id="PF00171">
    <property type="entry name" value="Aldedh"/>
    <property type="match status" value="1"/>
</dbReference>
<name>A0A9P9BX22_9PEZI</name>
<gene>
    <name evidence="8" type="ORF">B0I36DRAFT_371477</name>
</gene>
<evidence type="ECO:0000313" key="9">
    <source>
        <dbReference type="Proteomes" id="UP000756346"/>
    </source>
</evidence>
<reference evidence="8" key="1">
    <citation type="journal article" date="2021" name="Nat. Commun.">
        <title>Genetic determinants of endophytism in the Arabidopsis root mycobiome.</title>
        <authorList>
            <person name="Mesny F."/>
            <person name="Miyauchi S."/>
            <person name="Thiergart T."/>
            <person name="Pickel B."/>
            <person name="Atanasova L."/>
            <person name="Karlsson M."/>
            <person name="Huettel B."/>
            <person name="Barry K.W."/>
            <person name="Haridas S."/>
            <person name="Chen C."/>
            <person name="Bauer D."/>
            <person name="Andreopoulos W."/>
            <person name="Pangilinan J."/>
            <person name="LaButti K."/>
            <person name="Riley R."/>
            <person name="Lipzen A."/>
            <person name="Clum A."/>
            <person name="Drula E."/>
            <person name="Henrissat B."/>
            <person name="Kohler A."/>
            <person name="Grigoriev I.V."/>
            <person name="Martin F.M."/>
            <person name="Hacquard S."/>
        </authorList>
    </citation>
    <scope>NUCLEOTIDE SEQUENCE</scope>
    <source>
        <strain evidence="8">MPI-CAGE-CH-0230</strain>
    </source>
</reference>
<dbReference type="GeneID" id="70189561"/>
<dbReference type="CDD" id="cd07106">
    <property type="entry name" value="ALDH_AldA-AAD23400"/>
    <property type="match status" value="1"/>
</dbReference>
<organism evidence="8 9">
    <name type="scientific">Microdochium trichocladiopsis</name>
    <dbReference type="NCBI Taxonomy" id="1682393"/>
    <lineage>
        <taxon>Eukaryota</taxon>
        <taxon>Fungi</taxon>
        <taxon>Dikarya</taxon>
        <taxon>Ascomycota</taxon>
        <taxon>Pezizomycotina</taxon>
        <taxon>Sordariomycetes</taxon>
        <taxon>Xylariomycetidae</taxon>
        <taxon>Xylariales</taxon>
        <taxon>Microdochiaceae</taxon>
        <taxon>Microdochium</taxon>
    </lineage>
</organism>
<dbReference type="InterPro" id="IPR015590">
    <property type="entry name" value="Aldehyde_DH_dom"/>
</dbReference>
<comment type="similarity">
    <text evidence="1 6">Belongs to the aldehyde dehydrogenase family.</text>
</comment>
<dbReference type="FunFam" id="3.40.309.10:FF:000009">
    <property type="entry name" value="Aldehyde dehydrogenase A"/>
    <property type="match status" value="1"/>
</dbReference>
<evidence type="ECO:0000313" key="8">
    <source>
        <dbReference type="EMBL" id="KAH7041145.1"/>
    </source>
</evidence>
<dbReference type="FunFam" id="3.40.605.10:FF:000007">
    <property type="entry name" value="NAD/NADP-dependent betaine aldehyde dehydrogenase"/>
    <property type="match status" value="1"/>
</dbReference>